<feature type="non-terminal residue" evidence="4">
    <location>
        <position position="1"/>
    </location>
</feature>
<dbReference type="PROSITE" id="PS50835">
    <property type="entry name" value="IG_LIKE"/>
    <property type="match status" value="1"/>
</dbReference>
<name>A0ABM0KBA6_APLCA</name>
<feature type="compositionally biased region" description="Low complexity" evidence="1">
    <location>
        <begin position="1"/>
        <end position="11"/>
    </location>
</feature>
<feature type="compositionally biased region" description="Basic residues" evidence="1">
    <location>
        <begin position="12"/>
        <end position="32"/>
    </location>
</feature>
<evidence type="ECO:0000259" key="2">
    <source>
        <dbReference type="PROSITE" id="PS50835"/>
    </source>
</evidence>
<sequence length="375" mass="41640">LPSYYHGTQHNHPTHHHGHHNQYHARSSRRYFRSTTTSKHTETESTVTSARCFPPSTVRGQCPLGWLTTRDNSCVAFLMTPSFLEGYKDCSKKGGKLFSIGEKERPCVADLLNNSSYVWLSRGRYSCRHQDLSSGLLDWETCKTQHHYPCEVSLPLPGAQVEQMTVSNRNRTKADVTKGDPLNLRCTYGGVALSPVRIIREDLNLILASSSSNSSNSFTFSKDRAECEDQGWYRCQAGSAAPGKRLELGVRGCFPLTTTALNITTPPTTTATTTSTTLRSARSSRRYFRSTTTSKHTETESTVTSARCLPPSTVRGQCPLGWLTTRDNSCVAFLMTPSYLEGHKDCSKKGGKLFSIGEKERPCVAGEYFPFDVGH</sequence>
<dbReference type="SUPFAM" id="SSF56436">
    <property type="entry name" value="C-type lectin-like"/>
    <property type="match status" value="1"/>
</dbReference>
<dbReference type="Gene3D" id="2.60.40.10">
    <property type="entry name" value="Immunoglobulins"/>
    <property type="match status" value="1"/>
</dbReference>
<gene>
    <name evidence="4" type="primary">LOC101849991</name>
</gene>
<dbReference type="GeneID" id="101849991"/>
<protein>
    <submittedName>
        <fullName evidence="4">Uncharacterized protein LOC101849991</fullName>
    </submittedName>
</protein>
<evidence type="ECO:0000313" key="4">
    <source>
        <dbReference type="RefSeq" id="XP_005113467.2"/>
    </source>
</evidence>
<dbReference type="RefSeq" id="XP_005113467.2">
    <property type="nucleotide sequence ID" value="XM_005113410.3"/>
</dbReference>
<dbReference type="InterPro" id="IPR036179">
    <property type="entry name" value="Ig-like_dom_sf"/>
</dbReference>
<proteinExistence type="predicted"/>
<feature type="domain" description="Ig-like" evidence="2">
    <location>
        <begin position="157"/>
        <end position="251"/>
    </location>
</feature>
<evidence type="ECO:0000313" key="3">
    <source>
        <dbReference type="Proteomes" id="UP000694888"/>
    </source>
</evidence>
<dbReference type="InterPro" id="IPR016187">
    <property type="entry name" value="CTDL_fold"/>
</dbReference>
<dbReference type="InterPro" id="IPR013783">
    <property type="entry name" value="Ig-like_fold"/>
</dbReference>
<dbReference type="Proteomes" id="UP000694888">
    <property type="component" value="Unplaced"/>
</dbReference>
<organism evidence="3 4">
    <name type="scientific">Aplysia californica</name>
    <name type="common">California sea hare</name>
    <dbReference type="NCBI Taxonomy" id="6500"/>
    <lineage>
        <taxon>Eukaryota</taxon>
        <taxon>Metazoa</taxon>
        <taxon>Spiralia</taxon>
        <taxon>Lophotrochozoa</taxon>
        <taxon>Mollusca</taxon>
        <taxon>Gastropoda</taxon>
        <taxon>Heterobranchia</taxon>
        <taxon>Euthyneura</taxon>
        <taxon>Tectipleura</taxon>
        <taxon>Aplysiida</taxon>
        <taxon>Aplysioidea</taxon>
        <taxon>Aplysiidae</taxon>
        <taxon>Aplysia</taxon>
    </lineage>
</organism>
<feature type="region of interest" description="Disordered" evidence="1">
    <location>
        <begin position="1"/>
        <end position="46"/>
    </location>
</feature>
<accession>A0ABM0KBA6</accession>
<keyword evidence="3" id="KW-1185">Reference proteome</keyword>
<dbReference type="InterPro" id="IPR007110">
    <property type="entry name" value="Ig-like_dom"/>
</dbReference>
<dbReference type="SUPFAM" id="SSF48726">
    <property type="entry name" value="Immunoglobulin"/>
    <property type="match status" value="1"/>
</dbReference>
<reference evidence="4" key="1">
    <citation type="submission" date="2025-08" db="UniProtKB">
        <authorList>
            <consortium name="RefSeq"/>
        </authorList>
    </citation>
    <scope>IDENTIFICATION</scope>
</reference>
<feature type="compositionally biased region" description="Low complexity" evidence="1">
    <location>
        <begin position="33"/>
        <end position="46"/>
    </location>
</feature>
<evidence type="ECO:0000256" key="1">
    <source>
        <dbReference type="SAM" id="MobiDB-lite"/>
    </source>
</evidence>